<reference evidence="1 2" key="1">
    <citation type="journal article" date="2016" name="Nat. Commun.">
        <title>Thousands of microbial genomes shed light on interconnected biogeochemical processes in an aquifer system.</title>
        <authorList>
            <person name="Anantharaman K."/>
            <person name="Brown C.T."/>
            <person name="Hug L.A."/>
            <person name="Sharon I."/>
            <person name="Castelle C.J."/>
            <person name="Probst A.J."/>
            <person name="Thomas B.C."/>
            <person name="Singh A."/>
            <person name="Wilkins M.J."/>
            <person name="Karaoz U."/>
            <person name="Brodie E.L."/>
            <person name="Williams K.H."/>
            <person name="Hubbard S.S."/>
            <person name="Banfield J.F."/>
        </authorList>
    </citation>
    <scope>NUCLEOTIDE SEQUENCE [LARGE SCALE GENOMIC DNA]</scope>
</reference>
<evidence type="ECO:0000313" key="2">
    <source>
        <dbReference type="Proteomes" id="UP000178106"/>
    </source>
</evidence>
<comment type="caution">
    <text evidence="1">The sequence shown here is derived from an EMBL/GenBank/DDBJ whole genome shotgun (WGS) entry which is preliminary data.</text>
</comment>
<protein>
    <recommendedName>
        <fullName evidence="3">Phosphoglycerate mutase</fullName>
    </recommendedName>
</protein>
<sequence>MGDTNILRILCVRHGKTNYTGVYPDLTAEGIKHIQDTTNASVQKWIVAHRIGLNKLGVISSPAPRARGTAGVITSAINPLLPITNCIGIDAMKWRDHERCLAACRGFVGKGYINYETESVFADPELFETPAEIRTRWYTFLAWYIRAAMNKELPRMVIFVSHYEVLSNITRDLFEVIPSEETALKHGETIALSVYPSSNEKHVYLSGVFRNQEADVVFDLSTHNIDRV</sequence>
<proteinExistence type="predicted"/>
<accession>A0A1G2DT57</accession>
<dbReference type="SUPFAM" id="SSF53254">
    <property type="entry name" value="Phosphoglycerate mutase-like"/>
    <property type="match status" value="1"/>
</dbReference>
<dbReference type="AlphaFoldDB" id="A0A1G2DT57"/>
<evidence type="ECO:0008006" key="3">
    <source>
        <dbReference type="Google" id="ProtNLM"/>
    </source>
</evidence>
<dbReference type="EMBL" id="MHLU01000169">
    <property type="protein sequence ID" value="OGZ16592.1"/>
    <property type="molecule type" value="Genomic_DNA"/>
</dbReference>
<name>A0A1G2DT57_9BACT</name>
<gene>
    <name evidence="1" type="ORF">A2494_04025</name>
</gene>
<dbReference type="Proteomes" id="UP000178106">
    <property type="component" value="Unassembled WGS sequence"/>
</dbReference>
<organism evidence="1 2">
    <name type="scientific">Candidatus Lloydbacteria bacterium RIFOXYC12_FULL_46_25</name>
    <dbReference type="NCBI Taxonomy" id="1798670"/>
    <lineage>
        <taxon>Bacteria</taxon>
        <taxon>Candidatus Lloydiibacteriota</taxon>
    </lineage>
</organism>
<dbReference type="Pfam" id="PF00300">
    <property type="entry name" value="His_Phos_1"/>
    <property type="match status" value="1"/>
</dbReference>
<evidence type="ECO:0000313" key="1">
    <source>
        <dbReference type="EMBL" id="OGZ16592.1"/>
    </source>
</evidence>
<dbReference type="Gene3D" id="3.40.50.1240">
    <property type="entry name" value="Phosphoglycerate mutase-like"/>
    <property type="match status" value="1"/>
</dbReference>
<dbReference type="InterPro" id="IPR013078">
    <property type="entry name" value="His_Pase_superF_clade-1"/>
</dbReference>
<dbReference type="InterPro" id="IPR029033">
    <property type="entry name" value="His_PPase_superfam"/>
</dbReference>